<dbReference type="AlphaFoldDB" id="A0AA36IZV5"/>
<feature type="transmembrane region" description="Helical" evidence="1">
    <location>
        <begin position="110"/>
        <end position="133"/>
    </location>
</feature>
<keyword evidence="1" id="KW-1133">Transmembrane helix</keyword>
<dbReference type="Proteomes" id="UP001178507">
    <property type="component" value="Unassembled WGS sequence"/>
</dbReference>
<evidence type="ECO:0000256" key="1">
    <source>
        <dbReference type="SAM" id="Phobius"/>
    </source>
</evidence>
<reference evidence="2" key="1">
    <citation type="submission" date="2023-08" db="EMBL/GenBank/DDBJ databases">
        <authorList>
            <person name="Chen Y."/>
            <person name="Shah S."/>
            <person name="Dougan E. K."/>
            <person name="Thang M."/>
            <person name="Chan C."/>
        </authorList>
    </citation>
    <scope>NUCLEOTIDE SEQUENCE</scope>
</reference>
<proteinExistence type="predicted"/>
<sequence>MLAHLGEAGRSYVVDAFGTVLSALHIEDTLTVDSVGNLQLRRITELAEWSQSIAPAFKGDRIEALQVQQGTLAAVVRPLPEPLELFAVVVVSRAENTSFQDSSIVESMSVLLAFASLPYFGVIITLSSVFIGANSRTEFKARKSVFQRFAGGVTDFAAASGAKMGHRSTVRRRTSADGDEPLFDEAMAGAGRKVSHGSIVSAGEIYDEYGKPLAVQPRKTHMLNDAYFSTNKSFKARCARVVRLLFFCCKGRQRE</sequence>
<comment type="caution">
    <text evidence="2">The sequence shown here is derived from an EMBL/GenBank/DDBJ whole genome shotgun (WGS) entry which is preliminary data.</text>
</comment>
<gene>
    <name evidence="2" type="ORF">EVOR1521_LOCUS20232</name>
</gene>
<protein>
    <submittedName>
        <fullName evidence="2">Uncharacterized protein</fullName>
    </submittedName>
</protein>
<keyword evidence="1" id="KW-0472">Membrane</keyword>
<name>A0AA36IZV5_9DINO</name>
<accession>A0AA36IZV5</accession>
<keyword evidence="3" id="KW-1185">Reference proteome</keyword>
<organism evidence="2 3">
    <name type="scientific">Effrenium voratum</name>
    <dbReference type="NCBI Taxonomy" id="2562239"/>
    <lineage>
        <taxon>Eukaryota</taxon>
        <taxon>Sar</taxon>
        <taxon>Alveolata</taxon>
        <taxon>Dinophyceae</taxon>
        <taxon>Suessiales</taxon>
        <taxon>Symbiodiniaceae</taxon>
        <taxon>Effrenium</taxon>
    </lineage>
</organism>
<evidence type="ECO:0000313" key="2">
    <source>
        <dbReference type="EMBL" id="CAJ1395910.1"/>
    </source>
</evidence>
<keyword evidence="1" id="KW-0812">Transmembrane</keyword>
<evidence type="ECO:0000313" key="3">
    <source>
        <dbReference type="Proteomes" id="UP001178507"/>
    </source>
</evidence>
<dbReference type="EMBL" id="CAUJNA010003214">
    <property type="protein sequence ID" value="CAJ1395910.1"/>
    <property type="molecule type" value="Genomic_DNA"/>
</dbReference>